<dbReference type="Pfam" id="PF02743">
    <property type="entry name" value="dCache_1"/>
    <property type="match status" value="1"/>
</dbReference>
<sequence>MQFARTYPLRLVIILPFSFLFFVAAVVFSFISYENSQALARAMGQNFAHELAHRISQYVQHLTKVMPDITETNANQLLNGNLSSTQLAQNTPWLLAQLRQNQQLSFVSMAFPDGRYIAAARPPNNPEQIEIASNAFNQQHHLIGYLPDGSDHPGKAIEQIKIAYDPRQRPFMQCALQQPQQPCWGEVYRYVESQIYGISLSKAVFDPQGNMIAVVAADIALNRLSHFMTQLNIGYGGVAFLVEQHSGKLIASSNTQHIPVSAADGNRYTLKNHPLTWLRDLPTTPPDNLNQAPFRAAGAAYLLQTKQIP</sequence>
<keyword evidence="3 6" id="KW-0812">Transmembrane</keyword>
<accession>A0ABX8DE26</accession>
<dbReference type="Gene3D" id="3.30.450.20">
    <property type="entry name" value="PAS domain"/>
    <property type="match status" value="2"/>
</dbReference>
<feature type="transmembrane region" description="Helical" evidence="6">
    <location>
        <begin position="12"/>
        <end position="33"/>
    </location>
</feature>
<name>A0ABX8DE26_9GAMM</name>
<feature type="domain" description="Cache" evidence="7">
    <location>
        <begin position="36"/>
        <end position="256"/>
    </location>
</feature>
<organism evidence="8 9">
    <name type="scientific">Shewanella dokdonensis</name>
    <dbReference type="NCBI Taxonomy" id="712036"/>
    <lineage>
        <taxon>Bacteria</taxon>
        <taxon>Pseudomonadati</taxon>
        <taxon>Pseudomonadota</taxon>
        <taxon>Gammaproteobacteria</taxon>
        <taxon>Alteromonadales</taxon>
        <taxon>Shewanellaceae</taxon>
        <taxon>Shewanella</taxon>
    </lineage>
</organism>
<evidence type="ECO:0000256" key="5">
    <source>
        <dbReference type="ARBA" id="ARBA00023136"/>
    </source>
</evidence>
<keyword evidence="4 6" id="KW-1133">Transmembrane helix</keyword>
<evidence type="ECO:0000256" key="3">
    <source>
        <dbReference type="ARBA" id="ARBA00022692"/>
    </source>
</evidence>
<dbReference type="Proteomes" id="UP000676428">
    <property type="component" value="Chromosome"/>
</dbReference>
<dbReference type="InterPro" id="IPR033479">
    <property type="entry name" value="dCache_1"/>
</dbReference>
<evidence type="ECO:0000259" key="7">
    <source>
        <dbReference type="Pfam" id="PF02743"/>
    </source>
</evidence>
<evidence type="ECO:0000313" key="8">
    <source>
        <dbReference type="EMBL" id="QVK22461.1"/>
    </source>
</evidence>
<evidence type="ECO:0000256" key="4">
    <source>
        <dbReference type="ARBA" id="ARBA00022989"/>
    </source>
</evidence>
<gene>
    <name evidence="8" type="ORF">KHX94_13990</name>
</gene>
<comment type="subcellular location">
    <subcellularLocation>
        <location evidence="1">Cell membrane</location>
        <topology evidence="1">Multi-pass membrane protein</topology>
    </subcellularLocation>
</comment>
<evidence type="ECO:0000256" key="1">
    <source>
        <dbReference type="ARBA" id="ARBA00004651"/>
    </source>
</evidence>
<dbReference type="CDD" id="cd18773">
    <property type="entry name" value="PDC1_HK_sensor"/>
    <property type="match status" value="1"/>
</dbReference>
<protein>
    <submittedName>
        <fullName evidence="8">Cache domain-containing protein</fullName>
    </submittedName>
</protein>
<evidence type="ECO:0000256" key="2">
    <source>
        <dbReference type="ARBA" id="ARBA00022475"/>
    </source>
</evidence>
<proteinExistence type="predicted"/>
<evidence type="ECO:0000256" key="6">
    <source>
        <dbReference type="SAM" id="Phobius"/>
    </source>
</evidence>
<keyword evidence="9" id="KW-1185">Reference proteome</keyword>
<keyword evidence="2" id="KW-1003">Cell membrane</keyword>
<keyword evidence="5 6" id="KW-0472">Membrane</keyword>
<dbReference type="RefSeq" id="WP_213681115.1">
    <property type="nucleotide sequence ID" value="NZ_CP074572.1"/>
</dbReference>
<dbReference type="EMBL" id="CP074572">
    <property type="protein sequence ID" value="QVK22461.1"/>
    <property type="molecule type" value="Genomic_DNA"/>
</dbReference>
<reference evidence="8 9" key="1">
    <citation type="journal article" date="2012" name="Int. J. Syst. Evol. Microbiol.">
        <title>Shewanella dokdonensis sp. nov., isolated from seawater.</title>
        <authorList>
            <person name="Sung H.R."/>
            <person name="Yoon J.H."/>
            <person name="Ghim S.Y."/>
        </authorList>
    </citation>
    <scope>NUCLEOTIDE SEQUENCE [LARGE SCALE GENOMIC DNA]</scope>
    <source>
        <strain evidence="8 9">DSM 23626</strain>
    </source>
</reference>
<evidence type="ECO:0000313" key="9">
    <source>
        <dbReference type="Proteomes" id="UP000676428"/>
    </source>
</evidence>